<dbReference type="InterPro" id="IPR017946">
    <property type="entry name" value="PLC-like_Pdiesterase_TIM-brl"/>
</dbReference>
<evidence type="ECO:0000313" key="3">
    <source>
        <dbReference type="EMBL" id="MBB4139586.1"/>
    </source>
</evidence>
<dbReference type="EMBL" id="JACIFH010000001">
    <property type="protein sequence ID" value="MBB4139586.1"/>
    <property type="molecule type" value="Genomic_DNA"/>
</dbReference>
<dbReference type="GO" id="GO:0008889">
    <property type="term" value="F:glycerophosphodiester phosphodiesterase activity"/>
    <property type="evidence" value="ECO:0007669"/>
    <property type="project" value="UniProtKB-EC"/>
</dbReference>
<keyword evidence="3" id="KW-0378">Hydrolase</keyword>
<accession>A0AA40SNQ4</accession>
<name>A0AA40SNQ4_9MICO</name>
<dbReference type="Gene3D" id="3.20.20.190">
    <property type="entry name" value="Phosphatidylinositol (PI) phosphodiesterase"/>
    <property type="match status" value="1"/>
</dbReference>
<dbReference type="PROSITE" id="PS51704">
    <property type="entry name" value="GP_PDE"/>
    <property type="match status" value="1"/>
</dbReference>
<dbReference type="PANTHER" id="PTHR46211">
    <property type="entry name" value="GLYCEROPHOSPHORYL DIESTER PHOSPHODIESTERASE"/>
    <property type="match status" value="1"/>
</dbReference>
<dbReference type="RefSeq" id="WP_183499231.1">
    <property type="nucleotide sequence ID" value="NZ_BAABCO010000001.1"/>
</dbReference>
<protein>
    <submittedName>
        <fullName evidence="3">Glycerophosphoryl diester phosphodiesterase</fullName>
        <ecNumber evidence="3">3.1.4.46</ecNumber>
    </submittedName>
</protein>
<sequence>MPDAAASAPRERIYALLIVCVLAVASMLVIALADVAPARATATDMLGQARDPGERAFIAAHRGGGATAPENTLPAIREALRGGFEYVEVDLALSADGHAVLMHDKTVDRTTDGHGRVVDLTLAQLRALDAGRTFAPAYRGTPVPTAEEVLDLLVTEGGRALLDLKGRWDAGAVATLAAQIEVRGLSNRVVAAGFDARTLAALVAQAPELSRMATLKVIPDDIVEAAQQFGVSGVIVDRRALAKRPEVVDELHAAGLRIVVYTLNSDRQWGEVTDLGVDGIVTDDPVMLDDWQRTALGR</sequence>
<evidence type="ECO:0000313" key="4">
    <source>
        <dbReference type="Proteomes" id="UP000549113"/>
    </source>
</evidence>
<dbReference type="Pfam" id="PF03009">
    <property type="entry name" value="GDPD"/>
    <property type="match status" value="1"/>
</dbReference>
<organism evidence="3 4">
    <name type="scientific">Microbacterium invictum</name>
    <dbReference type="NCBI Taxonomy" id="515415"/>
    <lineage>
        <taxon>Bacteria</taxon>
        <taxon>Bacillati</taxon>
        <taxon>Actinomycetota</taxon>
        <taxon>Actinomycetes</taxon>
        <taxon>Micrococcales</taxon>
        <taxon>Microbacteriaceae</taxon>
        <taxon>Microbacterium</taxon>
    </lineage>
</organism>
<gene>
    <name evidence="3" type="ORF">BKA10_001380</name>
</gene>
<dbReference type="EC" id="3.1.4.46" evidence="3"/>
<dbReference type="AlphaFoldDB" id="A0AA40SNQ4"/>
<evidence type="ECO:0000259" key="2">
    <source>
        <dbReference type="PROSITE" id="PS51704"/>
    </source>
</evidence>
<reference evidence="3 4" key="1">
    <citation type="submission" date="2020-08" db="EMBL/GenBank/DDBJ databases">
        <title>Sequencing the genomes of 1000 actinobacteria strains.</title>
        <authorList>
            <person name="Klenk H.-P."/>
        </authorList>
    </citation>
    <scope>NUCLEOTIDE SEQUENCE [LARGE SCALE GENOMIC DNA]</scope>
    <source>
        <strain evidence="3 4">DSM 19600</strain>
    </source>
</reference>
<dbReference type="PANTHER" id="PTHR46211:SF1">
    <property type="entry name" value="GLYCEROPHOSPHODIESTER PHOSPHODIESTERASE, CYTOPLASMIC"/>
    <property type="match status" value="1"/>
</dbReference>
<feature type="domain" description="GP-PDE" evidence="2">
    <location>
        <begin position="56"/>
        <end position="292"/>
    </location>
</feature>
<feature type="transmembrane region" description="Helical" evidence="1">
    <location>
        <begin position="12"/>
        <end position="33"/>
    </location>
</feature>
<dbReference type="Proteomes" id="UP000549113">
    <property type="component" value="Unassembled WGS sequence"/>
</dbReference>
<dbReference type="InterPro" id="IPR030395">
    <property type="entry name" value="GP_PDE_dom"/>
</dbReference>
<proteinExistence type="predicted"/>
<keyword evidence="1" id="KW-0812">Transmembrane</keyword>
<keyword evidence="1" id="KW-1133">Transmembrane helix</keyword>
<comment type="caution">
    <text evidence="3">The sequence shown here is derived from an EMBL/GenBank/DDBJ whole genome shotgun (WGS) entry which is preliminary data.</text>
</comment>
<dbReference type="GO" id="GO:0006629">
    <property type="term" value="P:lipid metabolic process"/>
    <property type="evidence" value="ECO:0007669"/>
    <property type="project" value="InterPro"/>
</dbReference>
<dbReference type="SUPFAM" id="SSF51695">
    <property type="entry name" value="PLC-like phosphodiesterases"/>
    <property type="match status" value="1"/>
</dbReference>
<keyword evidence="4" id="KW-1185">Reference proteome</keyword>
<evidence type="ECO:0000256" key="1">
    <source>
        <dbReference type="SAM" id="Phobius"/>
    </source>
</evidence>
<keyword evidence="1" id="KW-0472">Membrane</keyword>